<dbReference type="PROSITE" id="PS00018">
    <property type="entry name" value="EF_HAND_1"/>
    <property type="match status" value="3"/>
</dbReference>
<accession>A0A8X6T8B1</accession>
<evidence type="ECO:0000256" key="1">
    <source>
        <dbReference type="ARBA" id="ARBA00006049"/>
    </source>
</evidence>
<keyword evidence="8" id="KW-1185">Reference proteome</keyword>
<dbReference type="SMART" id="SM00054">
    <property type="entry name" value="EFh"/>
    <property type="match status" value="3"/>
</dbReference>
<protein>
    <submittedName>
        <fullName evidence="7">Kv channel-interacting protein 4</fullName>
    </submittedName>
</protein>
<evidence type="ECO:0000256" key="4">
    <source>
        <dbReference type="ARBA" id="ARBA00022837"/>
    </source>
</evidence>
<feature type="region of interest" description="Disordered" evidence="5">
    <location>
        <begin position="1"/>
        <end position="67"/>
    </location>
</feature>
<dbReference type="InterPro" id="IPR018247">
    <property type="entry name" value="EF_Hand_1_Ca_BS"/>
</dbReference>
<feature type="domain" description="EF-hand" evidence="6">
    <location>
        <begin position="214"/>
        <end position="249"/>
    </location>
</feature>
<gene>
    <name evidence="7" type="primary">KCNIP4</name>
    <name evidence="7" type="ORF">NPIL_279391</name>
</gene>
<name>A0A8X6T8B1_NEPPI</name>
<comment type="caution">
    <text evidence="7">The sequence shown here is derived from an EMBL/GenBank/DDBJ whole genome shotgun (WGS) entry which is preliminary data.</text>
</comment>
<dbReference type="EMBL" id="BMAW01051594">
    <property type="protein sequence ID" value="GFS81378.1"/>
    <property type="molecule type" value="Genomic_DNA"/>
</dbReference>
<evidence type="ECO:0000256" key="2">
    <source>
        <dbReference type="ARBA" id="ARBA00022723"/>
    </source>
</evidence>
<dbReference type="InterPro" id="IPR011992">
    <property type="entry name" value="EF-hand-dom_pair"/>
</dbReference>
<dbReference type="OrthoDB" id="191686at2759"/>
<dbReference type="FunFam" id="1.10.238.10:FF:000009">
    <property type="entry name" value="Visinin-like protein 1"/>
    <property type="match status" value="1"/>
</dbReference>
<dbReference type="Pfam" id="PF13833">
    <property type="entry name" value="EF-hand_8"/>
    <property type="match status" value="1"/>
</dbReference>
<feature type="domain" description="EF-hand" evidence="6">
    <location>
        <begin position="178"/>
        <end position="213"/>
    </location>
</feature>
<evidence type="ECO:0000313" key="7">
    <source>
        <dbReference type="EMBL" id="GFS81378.1"/>
    </source>
</evidence>
<dbReference type="CDD" id="cd00051">
    <property type="entry name" value="EFh"/>
    <property type="match status" value="2"/>
</dbReference>
<feature type="domain" description="EF-hand" evidence="6">
    <location>
        <begin position="262"/>
        <end position="297"/>
    </location>
</feature>
<keyword evidence="3" id="KW-0677">Repeat</keyword>
<comment type="similarity">
    <text evidence="1">Belongs to the recoverin family.</text>
</comment>
<proteinExistence type="inferred from homology"/>
<dbReference type="SUPFAM" id="SSF47473">
    <property type="entry name" value="EF-hand"/>
    <property type="match status" value="1"/>
</dbReference>
<dbReference type="AlphaFoldDB" id="A0A8X6T8B1"/>
<dbReference type="PANTHER" id="PTHR23055:SF167">
    <property type="entry name" value="EF-HAND DOMAIN-CONTAINING PROTEIN"/>
    <property type="match status" value="1"/>
</dbReference>
<sequence>MGEGVGTEIGKRKRSLGHGPKERATAPPILWRTQKGLEMQGIQTRATPCDRPVKKRNRKKGGSGGSSKSFREVLLEFLATHISSCLRPSLQRMKQKIQQQQALENRVEESANSEFDDMDGPQARFKPEAIDTLCQLTKFNKRELQLMYRGFKQECPSGMVREETFKGIYAQYFPKGADTSQYAHYVFNTFDQDHTGAITFTDFVIGLSVLARGSLQEKLRWVFSLYDINGDGYITKDEMSRIVTSIYDMMGKSMDPPLEESTTRDHVDRVFQKLDLNKDGVVTMEEFMDSCSQDDHIKKSMTVFNTVL</sequence>
<evidence type="ECO:0000256" key="5">
    <source>
        <dbReference type="SAM" id="MobiDB-lite"/>
    </source>
</evidence>
<dbReference type="PRINTS" id="PR00450">
    <property type="entry name" value="RECOVERIN"/>
</dbReference>
<keyword evidence="2" id="KW-0479">Metal-binding</keyword>
<evidence type="ECO:0000259" key="6">
    <source>
        <dbReference type="PROSITE" id="PS50222"/>
    </source>
</evidence>
<dbReference type="InterPro" id="IPR002048">
    <property type="entry name" value="EF_hand_dom"/>
</dbReference>
<dbReference type="GO" id="GO:0005509">
    <property type="term" value="F:calcium ion binding"/>
    <property type="evidence" value="ECO:0007669"/>
    <property type="project" value="InterPro"/>
</dbReference>
<dbReference type="PROSITE" id="PS50222">
    <property type="entry name" value="EF_HAND_2"/>
    <property type="match status" value="3"/>
</dbReference>
<dbReference type="Proteomes" id="UP000887013">
    <property type="component" value="Unassembled WGS sequence"/>
</dbReference>
<organism evidence="7 8">
    <name type="scientific">Nephila pilipes</name>
    <name type="common">Giant wood spider</name>
    <name type="synonym">Nephila maculata</name>
    <dbReference type="NCBI Taxonomy" id="299642"/>
    <lineage>
        <taxon>Eukaryota</taxon>
        <taxon>Metazoa</taxon>
        <taxon>Ecdysozoa</taxon>
        <taxon>Arthropoda</taxon>
        <taxon>Chelicerata</taxon>
        <taxon>Arachnida</taxon>
        <taxon>Araneae</taxon>
        <taxon>Araneomorphae</taxon>
        <taxon>Entelegynae</taxon>
        <taxon>Araneoidea</taxon>
        <taxon>Nephilidae</taxon>
        <taxon>Nephila</taxon>
    </lineage>
</organism>
<dbReference type="Gene3D" id="1.10.238.10">
    <property type="entry name" value="EF-hand"/>
    <property type="match status" value="1"/>
</dbReference>
<dbReference type="InterPro" id="IPR028846">
    <property type="entry name" value="Recoverin"/>
</dbReference>
<dbReference type="PANTHER" id="PTHR23055">
    <property type="entry name" value="CALCIUM BINDING PROTEINS"/>
    <property type="match status" value="1"/>
</dbReference>
<reference evidence="7" key="1">
    <citation type="submission" date="2020-08" db="EMBL/GenBank/DDBJ databases">
        <title>Multicomponent nature underlies the extraordinary mechanical properties of spider dragline silk.</title>
        <authorList>
            <person name="Kono N."/>
            <person name="Nakamura H."/>
            <person name="Mori M."/>
            <person name="Yoshida Y."/>
            <person name="Ohtoshi R."/>
            <person name="Malay A.D."/>
            <person name="Moran D.A.P."/>
            <person name="Tomita M."/>
            <person name="Numata K."/>
            <person name="Arakawa K."/>
        </authorList>
    </citation>
    <scope>NUCLEOTIDE SEQUENCE</scope>
</reference>
<evidence type="ECO:0000256" key="3">
    <source>
        <dbReference type="ARBA" id="ARBA00022737"/>
    </source>
</evidence>
<keyword evidence="4" id="KW-0106">Calcium</keyword>
<dbReference type="Pfam" id="PF13499">
    <property type="entry name" value="EF-hand_7"/>
    <property type="match status" value="1"/>
</dbReference>
<evidence type="ECO:0000313" key="8">
    <source>
        <dbReference type="Proteomes" id="UP000887013"/>
    </source>
</evidence>